<evidence type="ECO:0000256" key="2">
    <source>
        <dbReference type="ARBA" id="ARBA00022448"/>
    </source>
</evidence>
<dbReference type="GO" id="GO:0016887">
    <property type="term" value="F:ATP hydrolysis activity"/>
    <property type="evidence" value="ECO:0007669"/>
    <property type="project" value="InterPro"/>
</dbReference>
<dbReference type="Proteomes" id="UP000242699">
    <property type="component" value="Unassembled WGS sequence"/>
</dbReference>
<dbReference type="Gene3D" id="3.40.50.300">
    <property type="entry name" value="P-loop containing nucleotide triphosphate hydrolases"/>
    <property type="match status" value="1"/>
</dbReference>
<dbReference type="EMBL" id="PXYT01000039">
    <property type="protein sequence ID" value="PSR26232.1"/>
    <property type="molecule type" value="Genomic_DNA"/>
</dbReference>
<keyword evidence="2" id="KW-0813">Transport</keyword>
<evidence type="ECO:0000256" key="1">
    <source>
        <dbReference type="ARBA" id="ARBA00005417"/>
    </source>
</evidence>
<dbReference type="InterPro" id="IPR017871">
    <property type="entry name" value="ABC_transporter-like_CS"/>
</dbReference>
<dbReference type="InterPro" id="IPR027417">
    <property type="entry name" value="P-loop_NTPase"/>
</dbReference>
<dbReference type="InterPro" id="IPR003439">
    <property type="entry name" value="ABC_transporter-like_ATP-bd"/>
</dbReference>
<reference evidence="6 7" key="1">
    <citation type="journal article" date="2014" name="BMC Genomics">
        <title>Comparison of environmental and isolate Sulfobacillus genomes reveals diverse carbon, sulfur, nitrogen, and hydrogen metabolisms.</title>
        <authorList>
            <person name="Justice N.B."/>
            <person name="Norman A."/>
            <person name="Brown C.T."/>
            <person name="Singh A."/>
            <person name="Thomas B.C."/>
            <person name="Banfield J.F."/>
        </authorList>
    </citation>
    <scope>NUCLEOTIDE SEQUENCE [LARGE SCALE GENOMIC DNA]</scope>
    <source>
        <strain evidence="6">AMDSBA1</strain>
    </source>
</reference>
<evidence type="ECO:0000256" key="3">
    <source>
        <dbReference type="ARBA" id="ARBA00022741"/>
    </source>
</evidence>
<dbReference type="SUPFAM" id="SSF52540">
    <property type="entry name" value="P-loop containing nucleoside triphosphate hydrolases"/>
    <property type="match status" value="1"/>
</dbReference>
<dbReference type="PROSITE" id="PS00211">
    <property type="entry name" value="ABC_TRANSPORTER_1"/>
    <property type="match status" value="1"/>
</dbReference>
<name>A0A2T2WVJ3_9FIRM</name>
<proteinExistence type="inferred from homology"/>
<dbReference type="PROSITE" id="PS50893">
    <property type="entry name" value="ABC_TRANSPORTER_2"/>
    <property type="match status" value="1"/>
</dbReference>
<dbReference type="AlphaFoldDB" id="A0A2T2WVJ3"/>
<evidence type="ECO:0000313" key="6">
    <source>
        <dbReference type="EMBL" id="PSR26232.1"/>
    </source>
</evidence>
<evidence type="ECO:0000313" key="7">
    <source>
        <dbReference type="Proteomes" id="UP000242699"/>
    </source>
</evidence>
<keyword evidence="3" id="KW-0547">Nucleotide-binding</keyword>
<evidence type="ECO:0000256" key="4">
    <source>
        <dbReference type="ARBA" id="ARBA00022840"/>
    </source>
</evidence>
<gene>
    <name evidence="6" type="ORF">C7B43_14430</name>
</gene>
<dbReference type="PANTHER" id="PTHR43335:SF4">
    <property type="entry name" value="ABC TRANSPORTER, ATP-BINDING PROTEIN"/>
    <property type="match status" value="1"/>
</dbReference>
<sequence length="318" mass="36027">MHNYTKDQDKSDVMIKFDRVTKKYRGLTVVDHISFEVYRGEICGFLGPNGAGKTTSLRMLLGLLRPTSGRIEVQGTDVHRNAPAALDGVGAIVEESRFYPYLSGEQNLRQALRLRNLDITETAIEERLEAVGLKEARSRRVKGYSLGMRQRLALALALLQDPVILVLDEPMNGLDPTAMREFRLHLLQLSQSGVTVLLSSHILSEVEQLATRLVFINHGHIVGIEDLRTDQAAQAYIRCAEPKRLGAWFDTRNIEAEATEDGGYRLHLERTEDMASLIRRLVHDGMDILEARPYKENLERQYMDRMAITEKETQNVEA</sequence>
<feature type="domain" description="ABC transporter" evidence="5">
    <location>
        <begin position="15"/>
        <end position="243"/>
    </location>
</feature>
<comment type="caution">
    <text evidence="6">The sequence shown here is derived from an EMBL/GenBank/DDBJ whole genome shotgun (WGS) entry which is preliminary data.</text>
</comment>
<dbReference type="PANTHER" id="PTHR43335">
    <property type="entry name" value="ABC TRANSPORTER, ATP-BINDING PROTEIN"/>
    <property type="match status" value="1"/>
</dbReference>
<keyword evidence="4 6" id="KW-0067">ATP-binding</keyword>
<dbReference type="SMART" id="SM00382">
    <property type="entry name" value="AAA"/>
    <property type="match status" value="1"/>
</dbReference>
<protein>
    <submittedName>
        <fullName evidence="6">ABC transporter ATP-binding protein</fullName>
    </submittedName>
</protein>
<evidence type="ECO:0000259" key="5">
    <source>
        <dbReference type="PROSITE" id="PS50893"/>
    </source>
</evidence>
<dbReference type="Pfam" id="PF00005">
    <property type="entry name" value="ABC_tran"/>
    <property type="match status" value="1"/>
</dbReference>
<organism evidence="6 7">
    <name type="scientific">Sulfobacillus benefaciens</name>
    <dbReference type="NCBI Taxonomy" id="453960"/>
    <lineage>
        <taxon>Bacteria</taxon>
        <taxon>Bacillati</taxon>
        <taxon>Bacillota</taxon>
        <taxon>Clostridia</taxon>
        <taxon>Eubacteriales</taxon>
        <taxon>Clostridiales Family XVII. Incertae Sedis</taxon>
        <taxon>Sulfobacillus</taxon>
    </lineage>
</organism>
<comment type="similarity">
    <text evidence="1">Belongs to the ABC transporter superfamily.</text>
</comment>
<dbReference type="InterPro" id="IPR003593">
    <property type="entry name" value="AAA+_ATPase"/>
</dbReference>
<accession>A0A2T2WVJ3</accession>
<dbReference type="GO" id="GO:0005524">
    <property type="term" value="F:ATP binding"/>
    <property type="evidence" value="ECO:0007669"/>
    <property type="project" value="UniProtKB-KW"/>
</dbReference>